<dbReference type="GeneID" id="35118967"/>
<dbReference type="AlphaFoldDB" id="A0A2H4U7F0"/>
<comment type="subcellular location">
    <subcellularLocation>
        <location evidence="1">Cell membrane</location>
        <topology evidence="1">Multi-pass membrane protein</topology>
    </subcellularLocation>
</comment>
<feature type="domain" description="ABC3 transporter permease C-terminal" evidence="7">
    <location>
        <begin position="254"/>
        <end position="374"/>
    </location>
</feature>
<feature type="domain" description="ABC3 transporter permease C-terminal" evidence="7">
    <location>
        <begin position="630"/>
        <end position="746"/>
    </location>
</feature>
<evidence type="ECO:0000256" key="5">
    <source>
        <dbReference type="ARBA" id="ARBA00023136"/>
    </source>
</evidence>
<dbReference type="PANTHER" id="PTHR30287:SF1">
    <property type="entry name" value="INNER MEMBRANE PROTEIN"/>
    <property type="match status" value="1"/>
</dbReference>
<feature type="transmembrane region" description="Helical" evidence="6">
    <location>
        <begin position="680"/>
        <end position="698"/>
    </location>
</feature>
<dbReference type="GO" id="GO:0005886">
    <property type="term" value="C:plasma membrane"/>
    <property type="evidence" value="ECO:0007669"/>
    <property type="project" value="UniProtKB-SubCell"/>
</dbReference>
<evidence type="ECO:0000256" key="1">
    <source>
        <dbReference type="ARBA" id="ARBA00004651"/>
    </source>
</evidence>
<dbReference type="InterPro" id="IPR003838">
    <property type="entry name" value="ABC3_permease_C"/>
</dbReference>
<keyword evidence="2" id="KW-1003">Cell membrane</keyword>
<keyword evidence="3 6" id="KW-0812">Transmembrane</keyword>
<dbReference type="Pfam" id="PF02687">
    <property type="entry name" value="FtsX"/>
    <property type="match status" value="2"/>
</dbReference>
<feature type="transmembrane region" description="Helical" evidence="6">
    <location>
        <begin position="624"/>
        <end position="646"/>
    </location>
</feature>
<dbReference type="RefSeq" id="WP_100815602.1">
    <property type="nucleotide sequence ID" value="NZ_CP017803.1"/>
</dbReference>
<evidence type="ECO:0000256" key="2">
    <source>
        <dbReference type="ARBA" id="ARBA00022475"/>
    </source>
</evidence>
<gene>
    <name evidence="8" type="ORF">BK798_06265</name>
</gene>
<name>A0A2H4U7F0_METSM</name>
<keyword evidence="8" id="KW-0132">Cell division</keyword>
<dbReference type="EMBL" id="CP017803">
    <property type="protein sequence ID" value="ATZ60055.1"/>
    <property type="molecule type" value="Genomic_DNA"/>
</dbReference>
<evidence type="ECO:0000259" key="7">
    <source>
        <dbReference type="Pfam" id="PF02687"/>
    </source>
</evidence>
<evidence type="ECO:0000313" key="9">
    <source>
        <dbReference type="Proteomes" id="UP000232133"/>
    </source>
</evidence>
<dbReference type="GO" id="GO:0051301">
    <property type="term" value="P:cell division"/>
    <property type="evidence" value="ECO:0007669"/>
    <property type="project" value="UniProtKB-KW"/>
</dbReference>
<protein>
    <submittedName>
        <fullName evidence="8">Cell division protein FtsX</fullName>
    </submittedName>
</protein>
<organism evidence="8 9">
    <name type="scientific">Methanobrevibacter smithii</name>
    <dbReference type="NCBI Taxonomy" id="2173"/>
    <lineage>
        <taxon>Archaea</taxon>
        <taxon>Methanobacteriati</taxon>
        <taxon>Methanobacteriota</taxon>
        <taxon>Methanomada group</taxon>
        <taxon>Methanobacteria</taxon>
        <taxon>Methanobacteriales</taxon>
        <taxon>Methanobacteriaceae</taxon>
        <taxon>Methanobrevibacter</taxon>
    </lineage>
</organism>
<feature type="transmembrane region" description="Helical" evidence="6">
    <location>
        <begin position="419"/>
        <end position="439"/>
    </location>
</feature>
<evidence type="ECO:0000256" key="3">
    <source>
        <dbReference type="ARBA" id="ARBA00022692"/>
    </source>
</evidence>
<dbReference type="InterPro" id="IPR038766">
    <property type="entry name" value="Membrane_comp_ABC_pdt"/>
</dbReference>
<sequence length="755" mass="83940">MLSKKMIRDIKNHKSQFLSIFLMAFLGVFVFAGIGGEYTGFEQSVNDYYDATNLADGWIYSSHLDNSTVDKVDNLSATTASERQLVINSVGDFDNDPDVTLHFVENNDISKFYLVEGKDVDIDDEDGVWLDKRFADAKHLNVGDNISFSVNGLTINKEIKGLGYSPENVYTPSDTSIITDFNKTGYAYLSYKAFPAQIQYNVLLVDFNGNPNDYVADLDSVIGGNYSSFVKQADHQSVSQFNEELDQHKMMGDIFPVVFILIAVLTLLTTMARIINHQRTQIGVLKAVGFKDRTIMLHYISYGFWLVLAGSILGLILGPLTLPKLFLESMQAVYTLPGWSVGYSISFVIVAALMVGVSLIASYWATRSISKENPANSIRPKSPKVAVSGLLEKSKIWKKFSFNARWNYRDAKRNRTRSLMTIVGVAGCTALLVSAFGMYDGMNDLRDWEYEDINHYSSKLIVDNDASISQINSITDEVNGTQLMEGRIEFDVNDHRDSGSLLVLNKSSLVTPTDKHRNPTEIPDDGVSISMKMADNLGVEKGDTIKWHIVGNDKWVSTKVSSIHADPISQGLIMTPDYFEDLGLNYTPTSIVTSQNVTSDYNGIKAVNTLDTAVSNWNEISESMLSMVSILIFFAALLAVVVLYNLGLLSFTEIEREIATLKVIGFETNNLRKLLLTQNLWFTSMGFVLGIPFGYLLMKSMTDSAGPSFQFPITLSPGNLMLSFIITFSLSIVVNLMFSGKIRKLNMVESLKGVE</sequence>
<evidence type="ECO:0000256" key="4">
    <source>
        <dbReference type="ARBA" id="ARBA00022989"/>
    </source>
</evidence>
<evidence type="ECO:0000313" key="8">
    <source>
        <dbReference type="EMBL" id="ATZ60055.1"/>
    </source>
</evidence>
<feature type="transmembrane region" description="Helical" evidence="6">
    <location>
        <begin position="341"/>
        <end position="365"/>
    </location>
</feature>
<dbReference type="PANTHER" id="PTHR30287">
    <property type="entry name" value="MEMBRANE COMPONENT OF PREDICTED ABC SUPERFAMILY METABOLITE UPTAKE TRANSPORTER"/>
    <property type="match status" value="1"/>
</dbReference>
<evidence type="ECO:0000256" key="6">
    <source>
        <dbReference type="SAM" id="Phobius"/>
    </source>
</evidence>
<feature type="transmembrane region" description="Helical" evidence="6">
    <location>
        <begin position="296"/>
        <end position="321"/>
    </location>
</feature>
<reference evidence="8 9" key="1">
    <citation type="submission" date="2016-10" db="EMBL/GenBank/DDBJ databases">
        <authorList>
            <person name="Varghese N."/>
        </authorList>
    </citation>
    <scope>NUCLEOTIDE SEQUENCE [LARGE SCALE GENOMIC DNA]</scope>
    <source>
        <strain evidence="8 9">KB11</strain>
    </source>
</reference>
<keyword evidence="5 6" id="KW-0472">Membrane</keyword>
<keyword evidence="4 6" id="KW-1133">Transmembrane helix</keyword>
<feature type="transmembrane region" description="Helical" evidence="6">
    <location>
        <begin position="718"/>
        <end position="738"/>
    </location>
</feature>
<keyword evidence="8" id="KW-0131">Cell cycle</keyword>
<accession>A0A2H4U7F0</accession>
<proteinExistence type="predicted"/>
<dbReference type="Proteomes" id="UP000232133">
    <property type="component" value="Chromosome"/>
</dbReference>
<feature type="transmembrane region" description="Helical" evidence="6">
    <location>
        <begin position="254"/>
        <end position="275"/>
    </location>
</feature>